<dbReference type="Gene3D" id="3.90.260.10">
    <property type="entry name" value="Transglutaminase-like"/>
    <property type="match status" value="1"/>
</dbReference>
<gene>
    <name evidence="4" type="ordered locus">VIT_14s0006g00990</name>
</gene>
<feature type="domain" description="Rad4/PNGase transglutaminase-like fold" evidence="3">
    <location>
        <begin position="207"/>
        <end position="278"/>
    </location>
</feature>
<dbReference type="InterPro" id="IPR038765">
    <property type="entry name" value="Papain-like_cys_pep_sf"/>
</dbReference>
<dbReference type="GO" id="GO:0003684">
    <property type="term" value="F:damaged DNA binding"/>
    <property type="evidence" value="ECO:0007669"/>
    <property type="project" value="InterPro"/>
</dbReference>
<dbReference type="Pfam" id="PF03835">
    <property type="entry name" value="Rad4"/>
    <property type="match status" value="1"/>
</dbReference>
<evidence type="ECO:0000313" key="4">
    <source>
        <dbReference type="EMBL" id="CCB57631.1"/>
    </source>
</evidence>
<feature type="compositionally biased region" description="Polar residues" evidence="1">
    <location>
        <begin position="100"/>
        <end position="111"/>
    </location>
</feature>
<sequence>MAVVAALSVALFRALNLTTRFVSILDVAPLKPGADKSESAIQNANRASGGIFDNSTLMVARKNQVSSSPVKSSSCHVKGNVCEPSQNNACTNKDLKSTRKTAQSTDSPISDQLNDRMLDSLACKEQFAISEDCITDKPEGSKRKGDLEFKMQLEMALSATAVGINESNGGSNVKELFSESSSFSSPLKRVKRIKIEEYPTPSQGISTAVGSRKIGAPLYWAEVFCTGENLTGKWVHIDAINAIIDGEEKVEAAAAACKTSLRYVVAFSGNGAKDVTRRILVRAQGVEFYGTMGILFLFRCLEQIAKFCTKVVSQRCSHHGDPKIVGYAAILSPLVCAWRVFPSGSLFMWYSFQWVVSPCLCMSSFKDATTLLMAACPGYA</sequence>
<dbReference type="PANTHER" id="PTHR12135">
    <property type="entry name" value="DNA REPAIR PROTEIN XP-C / RAD4"/>
    <property type="match status" value="1"/>
</dbReference>
<evidence type="ECO:0000313" key="5">
    <source>
        <dbReference type="Proteomes" id="UP000009183"/>
    </source>
</evidence>
<evidence type="ECO:0000259" key="3">
    <source>
        <dbReference type="Pfam" id="PF03835"/>
    </source>
</evidence>
<dbReference type="HOGENOM" id="CLU_728456_0_0_1"/>
<feature type="signal peptide" evidence="2">
    <location>
        <begin position="1"/>
        <end position="18"/>
    </location>
</feature>
<dbReference type="ExpressionAtlas" id="F6HSJ1">
    <property type="expression patterns" value="baseline"/>
</dbReference>
<dbReference type="InterPro" id="IPR036985">
    <property type="entry name" value="Transglutaminase-like_sf"/>
</dbReference>
<dbReference type="GO" id="GO:0006289">
    <property type="term" value="P:nucleotide-excision repair"/>
    <property type="evidence" value="ECO:0007669"/>
    <property type="project" value="InterPro"/>
</dbReference>
<evidence type="ECO:0000256" key="2">
    <source>
        <dbReference type="SAM" id="SignalP"/>
    </source>
</evidence>
<dbReference type="PaxDb" id="29760-VIT_14s0006g00990.t01"/>
<dbReference type="SUPFAM" id="SSF54001">
    <property type="entry name" value="Cysteine proteinases"/>
    <property type="match status" value="1"/>
</dbReference>
<dbReference type="InParanoid" id="F6HSJ1"/>
<dbReference type="InterPro" id="IPR004583">
    <property type="entry name" value="DNA_repair_Rad4"/>
</dbReference>
<protein>
    <recommendedName>
        <fullName evidence="3">Rad4/PNGase transglutaminase-like fold domain-containing protein</fullName>
    </recommendedName>
</protein>
<feature type="chain" id="PRO_5003336044" description="Rad4/PNGase transglutaminase-like fold domain-containing protein" evidence="2">
    <location>
        <begin position="19"/>
        <end position="380"/>
    </location>
</feature>
<accession>F6HSJ1</accession>
<dbReference type="EMBL" id="FN596245">
    <property type="protein sequence ID" value="CCB57631.1"/>
    <property type="molecule type" value="Genomic_DNA"/>
</dbReference>
<dbReference type="eggNOG" id="KOG2179">
    <property type="taxonomic scope" value="Eukaryota"/>
</dbReference>
<dbReference type="FunFam" id="3.90.260.10:FF:000045">
    <property type="entry name" value="Uncharacterized protein"/>
    <property type="match status" value="1"/>
</dbReference>
<keyword evidence="2" id="KW-0732">Signal</keyword>
<organism evidence="4 5">
    <name type="scientific">Vitis vinifera</name>
    <name type="common">Grape</name>
    <dbReference type="NCBI Taxonomy" id="29760"/>
    <lineage>
        <taxon>Eukaryota</taxon>
        <taxon>Viridiplantae</taxon>
        <taxon>Streptophyta</taxon>
        <taxon>Embryophyta</taxon>
        <taxon>Tracheophyta</taxon>
        <taxon>Spermatophyta</taxon>
        <taxon>Magnoliopsida</taxon>
        <taxon>eudicotyledons</taxon>
        <taxon>Gunneridae</taxon>
        <taxon>Pentapetalae</taxon>
        <taxon>rosids</taxon>
        <taxon>Vitales</taxon>
        <taxon>Vitaceae</taxon>
        <taxon>Viteae</taxon>
        <taxon>Vitis</taxon>
    </lineage>
</organism>
<dbReference type="Proteomes" id="UP000009183">
    <property type="component" value="Chromosome 14"/>
</dbReference>
<evidence type="ECO:0000256" key="1">
    <source>
        <dbReference type="SAM" id="MobiDB-lite"/>
    </source>
</evidence>
<dbReference type="AlphaFoldDB" id="F6HSJ1"/>
<dbReference type="STRING" id="29760.F6HSJ1"/>
<reference evidence="5" key="1">
    <citation type="journal article" date="2007" name="Nature">
        <title>The grapevine genome sequence suggests ancestral hexaploidization in major angiosperm phyla.</title>
        <authorList>
            <consortium name="The French-Italian Public Consortium for Grapevine Genome Characterization."/>
            <person name="Jaillon O."/>
            <person name="Aury J.-M."/>
            <person name="Noel B."/>
            <person name="Policriti A."/>
            <person name="Clepet C."/>
            <person name="Casagrande A."/>
            <person name="Choisne N."/>
            <person name="Aubourg S."/>
            <person name="Vitulo N."/>
            <person name="Jubin C."/>
            <person name="Vezzi A."/>
            <person name="Legeai F."/>
            <person name="Hugueney P."/>
            <person name="Dasilva C."/>
            <person name="Horner D."/>
            <person name="Mica E."/>
            <person name="Jublot D."/>
            <person name="Poulain J."/>
            <person name="Bruyere C."/>
            <person name="Billault A."/>
            <person name="Segurens B."/>
            <person name="Gouyvenoux M."/>
            <person name="Ugarte E."/>
            <person name="Cattonaro F."/>
            <person name="Anthouard V."/>
            <person name="Vico V."/>
            <person name="Del Fabbro C."/>
            <person name="Alaux M."/>
            <person name="Di Gaspero G."/>
            <person name="Dumas V."/>
            <person name="Felice N."/>
            <person name="Paillard S."/>
            <person name="Juman I."/>
            <person name="Moroldo M."/>
            <person name="Scalabrin S."/>
            <person name="Canaguier A."/>
            <person name="Le Clainche I."/>
            <person name="Malacrida G."/>
            <person name="Durand E."/>
            <person name="Pesole G."/>
            <person name="Laucou V."/>
            <person name="Chatelet P."/>
            <person name="Merdinoglu D."/>
            <person name="Delledonne M."/>
            <person name="Pezzotti M."/>
            <person name="Lecharny A."/>
            <person name="Scarpelli C."/>
            <person name="Artiguenave F."/>
            <person name="Pe M.E."/>
            <person name="Valle G."/>
            <person name="Morgante M."/>
            <person name="Caboche M."/>
            <person name="Adam-Blondon A.-F."/>
            <person name="Weissenbach J."/>
            <person name="Quetier F."/>
            <person name="Wincker P."/>
        </authorList>
    </citation>
    <scope>NUCLEOTIDE SEQUENCE [LARGE SCALE GENOMIC DNA]</scope>
    <source>
        <strain evidence="5">cv. Pinot noir / PN40024</strain>
    </source>
</reference>
<feature type="region of interest" description="Disordered" evidence="1">
    <location>
        <begin position="88"/>
        <end position="111"/>
    </location>
</feature>
<dbReference type="GO" id="GO:0005634">
    <property type="term" value="C:nucleus"/>
    <property type="evidence" value="ECO:0007669"/>
    <property type="project" value="InterPro"/>
</dbReference>
<dbReference type="InterPro" id="IPR018325">
    <property type="entry name" value="Rad4/PNGase_transGLS-fold"/>
</dbReference>
<dbReference type="PANTHER" id="PTHR12135:SF0">
    <property type="entry name" value="DNA REPAIR PROTEIN COMPLEMENTING XP-C CELLS"/>
    <property type="match status" value="1"/>
</dbReference>
<keyword evidence="5" id="KW-1185">Reference proteome</keyword>
<proteinExistence type="predicted"/>
<name>F6HSJ1_VITVI</name>